<gene>
    <name evidence="4" type="ORF">K444DRAFT_627749</name>
</gene>
<feature type="compositionally biased region" description="Basic residues" evidence="1">
    <location>
        <begin position="526"/>
        <end position="535"/>
    </location>
</feature>
<evidence type="ECO:0000256" key="2">
    <source>
        <dbReference type="SAM" id="Phobius"/>
    </source>
</evidence>
<dbReference type="OrthoDB" id="5386093at2759"/>
<dbReference type="RefSeq" id="XP_024739788.1">
    <property type="nucleotide sequence ID" value="XM_024882844.1"/>
</dbReference>
<feature type="compositionally biased region" description="Low complexity" evidence="1">
    <location>
        <begin position="184"/>
        <end position="209"/>
    </location>
</feature>
<evidence type="ECO:0000256" key="1">
    <source>
        <dbReference type="SAM" id="MobiDB-lite"/>
    </source>
</evidence>
<feature type="compositionally biased region" description="Basic and acidic residues" evidence="1">
    <location>
        <begin position="497"/>
        <end position="508"/>
    </location>
</feature>
<keyword evidence="2" id="KW-0812">Transmembrane</keyword>
<dbReference type="STRING" id="1095630.A0A2J6TIP3"/>
<feature type="compositionally biased region" description="Basic and acidic residues" evidence="1">
    <location>
        <begin position="352"/>
        <end position="363"/>
    </location>
</feature>
<feature type="chain" id="PRO_5014451091" evidence="3">
    <location>
        <begin position="20"/>
        <end position="535"/>
    </location>
</feature>
<organism evidence="4 5">
    <name type="scientific">Hyaloscypha bicolor E</name>
    <dbReference type="NCBI Taxonomy" id="1095630"/>
    <lineage>
        <taxon>Eukaryota</taxon>
        <taxon>Fungi</taxon>
        <taxon>Dikarya</taxon>
        <taxon>Ascomycota</taxon>
        <taxon>Pezizomycotina</taxon>
        <taxon>Leotiomycetes</taxon>
        <taxon>Helotiales</taxon>
        <taxon>Hyaloscyphaceae</taxon>
        <taxon>Hyaloscypha</taxon>
        <taxon>Hyaloscypha bicolor</taxon>
    </lineage>
</organism>
<keyword evidence="5" id="KW-1185">Reference proteome</keyword>
<feature type="transmembrane region" description="Helical" evidence="2">
    <location>
        <begin position="219"/>
        <end position="244"/>
    </location>
</feature>
<keyword evidence="3" id="KW-0732">Signal</keyword>
<evidence type="ECO:0000256" key="3">
    <source>
        <dbReference type="SAM" id="SignalP"/>
    </source>
</evidence>
<evidence type="ECO:0000313" key="4">
    <source>
        <dbReference type="EMBL" id="PMD62884.1"/>
    </source>
</evidence>
<feature type="region of interest" description="Disordered" evidence="1">
    <location>
        <begin position="329"/>
        <end position="374"/>
    </location>
</feature>
<feature type="region of interest" description="Disordered" evidence="1">
    <location>
        <begin position="184"/>
        <end position="217"/>
    </location>
</feature>
<keyword evidence="2" id="KW-0472">Membrane</keyword>
<keyword evidence="2" id="KW-1133">Transmembrane helix</keyword>
<accession>A0A2J6TIP3</accession>
<proteinExistence type="predicted"/>
<dbReference type="Gene3D" id="1.20.5.510">
    <property type="entry name" value="Single helix bin"/>
    <property type="match status" value="1"/>
</dbReference>
<feature type="region of interest" description="Disordered" evidence="1">
    <location>
        <begin position="495"/>
        <end position="535"/>
    </location>
</feature>
<dbReference type="EMBL" id="KZ613783">
    <property type="protein sequence ID" value="PMD62884.1"/>
    <property type="molecule type" value="Genomic_DNA"/>
</dbReference>
<feature type="signal peptide" evidence="3">
    <location>
        <begin position="1"/>
        <end position="19"/>
    </location>
</feature>
<dbReference type="GeneID" id="36590921"/>
<dbReference type="Proteomes" id="UP000235371">
    <property type="component" value="Unassembled WGS sequence"/>
</dbReference>
<reference evidence="4 5" key="1">
    <citation type="submission" date="2016-04" db="EMBL/GenBank/DDBJ databases">
        <title>A degradative enzymes factory behind the ericoid mycorrhizal symbiosis.</title>
        <authorList>
            <consortium name="DOE Joint Genome Institute"/>
            <person name="Martino E."/>
            <person name="Morin E."/>
            <person name="Grelet G."/>
            <person name="Kuo A."/>
            <person name="Kohler A."/>
            <person name="Daghino S."/>
            <person name="Barry K."/>
            <person name="Choi C."/>
            <person name="Cichocki N."/>
            <person name="Clum A."/>
            <person name="Copeland A."/>
            <person name="Hainaut M."/>
            <person name="Haridas S."/>
            <person name="Labutti K."/>
            <person name="Lindquist E."/>
            <person name="Lipzen A."/>
            <person name="Khouja H.-R."/>
            <person name="Murat C."/>
            <person name="Ohm R."/>
            <person name="Olson A."/>
            <person name="Spatafora J."/>
            <person name="Veneault-Fourrey C."/>
            <person name="Henrissat B."/>
            <person name="Grigoriev I."/>
            <person name="Martin F."/>
            <person name="Perotto S."/>
        </authorList>
    </citation>
    <scope>NUCLEOTIDE SEQUENCE [LARGE SCALE GENOMIC DNA]</scope>
    <source>
        <strain evidence="4 5">E</strain>
    </source>
</reference>
<sequence>MPASSIILLFSVALGVSNALPWPGPQPTNAYQPDAWSPVPTRIPADPANLFKRSSVDVNVCGWIGGNLGQPVQCASGSSCIHDTIHGYVGCCTTSGACTSGVYTSCVNSQSSAWNQNSGLADSGIYTCTGSSVCYRNTYPGGYYQYSCGSSWEATSILTSYYGQPSSVFLQIVYTGVNSTPTTSATTTSSLSTTPAPTSNVSPTTTPTNTPSPPPKKNIGAITGGTIGGVAFLAALLALAFFLYRRHQSRHHYRAGPFISSHNSSVSQPPASGPFQRIGNPSYDTPDDFMQHRSGLTTTVTTITAGPHHHPHPGTLVFPDTYAYAGAADPHHPYTNAPHTPYFPPNRQSQDSQERDLATREETPLVGSGGGSEIDDFSRGFNNAIAERLRDGDLGRDTLISSGVLPGGIGGTGIGMGITGLTGNYRTEDREARSEAFRERMGERITPLGSNPVRGFSFDVVDAGRRSGEGEEEFGGPPMELRESRLVAGFGGAVGRTAEDEARPRYQLDEVIGEDVPILHSPGQLRHQRRKSREE</sequence>
<dbReference type="AlphaFoldDB" id="A0A2J6TIP3"/>
<name>A0A2J6TIP3_9HELO</name>
<protein>
    <submittedName>
        <fullName evidence="4">Uncharacterized protein</fullName>
    </submittedName>
</protein>
<evidence type="ECO:0000313" key="5">
    <source>
        <dbReference type="Proteomes" id="UP000235371"/>
    </source>
</evidence>
<dbReference type="InParanoid" id="A0A2J6TIP3"/>